<keyword evidence="2" id="KW-0472">Membrane</keyword>
<evidence type="ECO:0000256" key="1">
    <source>
        <dbReference type="SAM" id="MobiDB-lite"/>
    </source>
</evidence>
<accession>A0AAE0PI76</accession>
<comment type="caution">
    <text evidence="3">The sequence shown here is derived from an EMBL/GenBank/DDBJ whole genome shotgun (WGS) entry which is preliminary data.</text>
</comment>
<sequence>MFDQFAFLMAIFAIFTVVFVVVLISFVAKKRNNHAKSYDAEDQHVGGRHHSAAMSSIETQEQEEEQEKQQSTPRDHQDEEADLDEEIEKDTSMRARRFLWVGDSVCYIYSTRLRQDDKVTSNERAATKDINNEKQRQSSTQSIAREQSRRKGTTPILMSRDWLFG</sequence>
<feature type="region of interest" description="Disordered" evidence="1">
    <location>
        <begin position="118"/>
        <end position="165"/>
    </location>
</feature>
<gene>
    <name evidence="3" type="ORF">B0T20DRAFT_391535</name>
</gene>
<evidence type="ECO:0000313" key="3">
    <source>
        <dbReference type="EMBL" id="KAK3399990.1"/>
    </source>
</evidence>
<protein>
    <submittedName>
        <fullName evidence="3">Uncharacterized protein</fullName>
    </submittedName>
</protein>
<organism evidence="3 4">
    <name type="scientific">Sordaria brevicollis</name>
    <dbReference type="NCBI Taxonomy" id="83679"/>
    <lineage>
        <taxon>Eukaryota</taxon>
        <taxon>Fungi</taxon>
        <taxon>Dikarya</taxon>
        <taxon>Ascomycota</taxon>
        <taxon>Pezizomycotina</taxon>
        <taxon>Sordariomycetes</taxon>
        <taxon>Sordariomycetidae</taxon>
        <taxon>Sordariales</taxon>
        <taxon>Sordariaceae</taxon>
        <taxon>Sordaria</taxon>
    </lineage>
</organism>
<proteinExistence type="predicted"/>
<name>A0AAE0PI76_SORBR</name>
<feature type="compositionally biased region" description="Basic and acidic residues" evidence="1">
    <location>
        <begin position="118"/>
        <end position="136"/>
    </location>
</feature>
<evidence type="ECO:0000313" key="4">
    <source>
        <dbReference type="Proteomes" id="UP001281003"/>
    </source>
</evidence>
<evidence type="ECO:0000256" key="2">
    <source>
        <dbReference type="SAM" id="Phobius"/>
    </source>
</evidence>
<feature type="transmembrane region" description="Helical" evidence="2">
    <location>
        <begin position="6"/>
        <end position="28"/>
    </location>
</feature>
<keyword evidence="2" id="KW-1133">Transmembrane helix</keyword>
<feature type="region of interest" description="Disordered" evidence="1">
    <location>
        <begin position="37"/>
        <end position="89"/>
    </location>
</feature>
<dbReference type="EMBL" id="JAUTDP010000004">
    <property type="protein sequence ID" value="KAK3399990.1"/>
    <property type="molecule type" value="Genomic_DNA"/>
</dbReference>
<keyword evidence="4" id="KW-1185">Reference proteome</keyword>
<keyword evidence="2" id="KW-0812">Transmembrane</keyword>
<feature type="compositionally biased region" description="Acidic residues" evidence="1">
    <location>
        <begin position="78"/>
        <end position="88"/>
    </location>
</feature>
<dbReference type="Proteomes" id="UP001281003">
    <property type="component" value="Unassembled WGS sequence"/>
</dbReference>
<reference evidence="3" key="1">
    <citation type="journal article" date="2023" name="Mol. Phylogenet. Evol.">
        <title>Genome-scale phylogeny and comparative genomics of the fungal order Sordariales.</title>
        <authorList>
            <person name="Hensen N."/>
            <person name="Bonometti L."/>
            <person name="Westerberg I."/>
            <person name="Brannstrom I.O."/>
            <person name="Guillou S."/>
            <person name="Cros-Aarteil S."/>
            <person name="Calhoun S."/>
            <person name="Haridas S."/>
            <person name="Kuo A."/>
            <person name="Mondo S."/>
            <person name="Pangilinan J."/>
            <person name="Riley R."/>
            <person name="LaButti K."/>
            <person name="Andreopoulos B."/>
            <person name="Lipzen A."/>
            <person name="Chen C."/>
            <person name="Yan M."/>
            <person name="Daum C."/>
            <person name="Ng V."/>
            <person name="Clum A."/>
            <person name="Steindorff A."/>
            <person name="Ohm R.A."/>
            <person name="Martin F."/>
            <person name="Silar P."/>
            <person name="Natvig D.O."/>
            <person name="Lalanne C."/>
            <person name="Gautier V."/>
            <person name="Ament-Velasquez S.L."/>
            <person name="Kruys A."/>
            <person name="Hutchinson M.I."/>
            <person name="Powell A.J."/>
            <person name="Barry K."/>
            <person name="Miller A.N."/>
            <person name="Grigoriev I.V."/>
            <person name="Debuchy R."/>
            <person name="Gladieux P."/>
            <person name="Hiltunen Thoren M."/>
            <person name="Johannesson H."/>
        </authorList>
    </citation>
    <scope>NUCLEOTIDE SEQUENCE</scope>
    <source>
        <strain evidence="3">FGSC 1904</strain>
    </source>
</reference>
<dbReference type="AlphaFoldDB" id="A0AAE0PI76"/>
<reference evidence="3" key="2">
    <citation type="submission" date="2023-07" db="EMBL/GenBank/DDBJ databases">
        <authorList>
            <consortium name="Lawrence Berkeley National Laboratory"/>
            <person name="Haridas S."/>
            <person name="Hensen N."/>
            <person name="Bonometti L."/>
            <person name="Westerberg I."/>
            <person name="Brannstrom I.O."/>
            <person name="Guillou S."/>
            <person name="Cros-Aarteil S."/>
            <person name="Calhoun S."/>
            <person name="Kuo A."/>
            <person name="Mondo S."/>
            <person name="Pangilinan J."/>
            <person name="Riley R."/>
            <person name="LaButti K."/>
            <person name="Andreopoulos B."/>
            <person name="Lipzen A."/>
            <person name="Chen C."/>
            <person name="Yanf M."/>
            <person name="Daum C."/>
            <person name="Ng V."/>
            <person name="Clum A."/>
            <person name="Steindorff A."/>
            <person name="Ohm R."/>
            <person name="Martin F."/>
            <person name="Silar P."/>
            <person name="Natvig D."/>
            <person name="Lalanne C."/>
            <person name="Gautier V."/>
            <person name="Ament-velasquez S.L."/>
            <person name="Kruys A."/>
            <person name="Hutchinson M.I."/>
            <person name="Powell A.J."/>
            <person name="Barry K."/>
            <person name="Miller A.N."/>
            <person name="Grigoriev I.V."/>
            <person name="Debuchy R."/>
            <person name="Gladieux P."/>
            <person name="Thoren M.H."/>
            <person name="Johannesson H."/>
        </authorList>
    </citation>
    <scope>NUCLEOTIDE SEQUENCE</scope>
    <source>
        <strain evidence="3">FGSC 1904</strain>
    </source>
</reference>